<evidence type="ECO:0000256" key="3">
    <source>
        <dbReference type="ARBA" id="ARBA00022490"/>
    </source>
</evidence>
<dbReference type="EMBL" id="VZRA01000005">
    <property type="protein sequence ID" value="KAB0668844.1"/>
    <property type="molecule type" value="Genomic_DNA"/>
</dbReference>
<feature type="domain" description="HYDIN/VesB/CFA65-like Ig-like" evidence="6">
    <location>
        <begin position="58"/>
        <end position="150"/>
    </location>
</feature>
<evidence type="ECO:0000256" key="5">
    <source>
        <dbReference type="ARBA" id="ARBA00023273"/>
    </source>
</evidence>
<organism evidence="7 8">
    <name type="scientific">Oryzomonas sagensis</name>
    <dbReference type="NCBI Taxonomy" id="2603857"/>
    <lineage>
        <taxon>Bacteria</taxon>
        <taxon>Pseudomonadati</taxon>
        <taxon>Thermodesulfobacteriota</taxon>
        <taxon>Desulfuromonadia</taxon>
        <taxon>Geobacterales</taxon>
        <taxon>Geobacteraceae</taxon>
        <taxon>Oryzomonas</taxon>
    </lineage>
</organism>
<evidence type="ECO:0000256" key="1">
    <source>
        <dbReference type="ARBA" id="ARBA00004138"/>
    </source>
</evidence>
<evidence type="ECO:0000313" key="8">
    <source>
        <dbReference type="Proteomes" id="UP000798046"/>
    </source>
</evidence>
<dbReference type="Gene3D" id="2.60.40.10">
    <property type="entry name" value="Immunoglobulins"/>
    <property type="match status" value="1"/>
</dbReference>
<keyword evidence="5" id="KW-0966">Cell projection</keyword>
<keyword evidence="4" id="KW-0969">Cilium</keyword>
<evidence type="ECO:0000256" key="4">
    <source>
        <dbReference type="ARBA" id="ARBA00023069"/>
    </source>
</evidence>
<comment type="caution">
    <text evidence="7">The sequence shown here is derived from an EMBL/GenBank/DDBJ whole genome shotgun (WGS) entry which is preliminary data.</text>
</comment>
<accession>A0ABQ6TKX6</accession>
<dbReference type="InterPro" id="IPR053879">
    <property type="entry name" value="HYDIN_VesB_CFA65-like_Ig"/>
</dbReference>
<comment type="subcellular location">
    <subcellularLocation>
        <location evidence="1">Cell projection</location>
        <location evidence="1">Cilium</location>
    </subcellularLocation>
    <subcellularLocation>
        <location evidence="2">Cytoplasm</location>
    </subcellularLocation>
</comment>
<evidence type="ECO:0000313" key="7">
    <source>
        <dbReference type="EMBL" id="KAB0668844.1"/>
    </source>
</evidence>
<evidence type="ECO:0000259" key="6">
    <source>
        <dbReference type="Pfam" id="PF22544"/>
    </source>
</evidence>
<keyword evidence="3" id="KW-0963">Cytoplasm</keyword>
<proteinExistence type="predicted"/>
<name>A0ABQ6TKX6_9BACT</name>
<dbReference type="Pfam" id="PF22544">
    <property type="entry name" value="HYDIN_VesB_CFA65-like_Ig"/>
    <property type="match status" value="1"/>
</dbReference>
<protein>
    <submittedName>
        <fullName evidence="7">DUF1573 domain-containing protein</fullName>
    </submittedName>
</protein>
<evidence type="ECO:0000256" key="2">
    <source>
        <dbReference type="ARBA" id="ARBA00004496"/>
    </source>
</evidence>
<sequence length="165" mass="17527">MLGKHTLKAGEKTELKVSFATKGAPGPFEKIVTIDIDIPAQQQVEAVMTGTVKEAPGAKLTVTPRKMDVGSIKQGVSKRLKLAVTNTGTLPLTIRKIFLKGGSTVYFDGVKQGDIKIGEGKTHNIEIEYIASKPGTLKDVILIESNARNAPKGGIAVMVTGKSEE</sequence>
<dbReference type="PANTHER" id="PTHR37833">
    <property type="entry name" value="LIPOPROTEIN-RELATED"/>
    <property type="match status" value="1"/>
</dbReference>
<keyword evidence="8" id="KW-1185">Reference proteome</keyword>
<dbReference type="InterPro" id="IPR013783">
    <property type="entry name" value="Ig-like_fold"/>
</dbReference>
<reference evidence="7 8" key="1">
    <citation type="journal article" date="2020" name="Microorganisms">
        <title>Description of Three Novel Members in the Family Geobacteraceae, Oryzomonas japonicum gen. nov., sp. nov., Oryzomonas sagensis sp. nov., and Oryzomonas ruber sp. nov.</title>
        <authorList>
            <person name="Xu Z."/>
            <person name="Masuda Y."/>
            <person name="Hayakawa C."/>
            <person name="Ushijima N."/>
            <person name="Kawano K."/>
            <person name="Shiratori Y."/>
            <person name="Senoo K."/>
            <person name="Itoh H."/>
        </authorList>
    </citation>
    <scope>NUCLEOTIDE SEQUENCE [LARGE SCALE GENOMIC DNA]</scope>
    <source>
        <strain evidence="7 8">Red100</strain>
    </source>
</reference>
<gene>
    <name evidence="7" type="ORF">F6V30_15180</name>
</gene>
<dbReference type="Proteomes" id="UP000798046">
    <property type="component" value="Unassembled WGS sequence"/>
</dbReference>
<dbReference type="PANTHER" id="PTHR37833:SF1">
    <property type="entry name" value="SIGNAL PEPTIDE PROTEIN"/>
    <property type="match status" value="1"/>
</dbReference>